<protein>
    <submittedName>
        <fullName evidence="1">Uncharacterized protein</fullName>
    </submittedName>
</protein>
<comment type="caution">
    <text evidence="1">The sequence shown here is derived from an EMBL/GenBank/DDBJ whole genome shotgun (WGS) entry which is preliminary data.</text>
</comment>
<evidence type="ECO:0000313" key="2">
    <source>
        <dbReference type="Proteomes" id="UP001177212"/>
    </source>
</evidence>
<reference evidence="1" key="1">
    <citation type="submission" date="2023-07" db="EMBL/GenBank/DDBJ databases">
        <title>Genome content predicts the carbon catabolic preferences of heterotrophic bacteria.</title>
        <authorList>
            <person name="Gralka M."/>
        </authorList>
    </citation>
    <scope>NUCLEOTIDE SEQUENCE</scope>
    <source>
        <strain evidence="1">4G09</strain>
    </source>
</reference>
<gene>
    <name evidence="1" type="ORF">Q8W34_07290</name>
</gene>
<dbReference type="Proteomes" id="UP001177212">
    <property type="component" value="Unassembled WGS sequence"/>
</dbReference>
<proteinExistence type="predicted"/>
<evidence type="ECO:0000313" key="1">
    <source>
        <dbReference type="EMBL" id="MDP2564434.1"/>
    </source>
</evidence>
<dbReference type="EMBL" id="JAUYVT010000004">
    <property type="protein sequence ID" value="MDP2564434.1"/>
    <property type="molecule type" value="Genomic_DNA"/>
</dbReference>
<name>A0ABT9FCM7_9GAMM</name>
<organism evidence="1 2">
    <name type="scientific">Pseudoalteromonas marina</name>
    <dbReference type="NCBI Taxonomy" id="267375"/>
    <lineage>
        <taxon>Bacteria</taxon>
        <taxon>Pseudomonadati</taxon>
        <taxon>Pseudomonadota</taxon>
        <taxon>Gammaproteobacteria</taxon>
        <taxon>Alteromonadales</taxon>
        <taxon>Pseudoalteromonadaceae</taxon>
        <taxon>Pseudoalteromonas</taxon>
    </lineage>
</organism>
<dbReference type="RefSeq" id="WP_305471711.1">
    <property type="nucleotide sequence ID" value="NZ_JAUYVT010000004.1"/>
</dbReference>
<sequence length="146" mass="16840">MKETTSELSFLDKKGYNYSIFQFIDSDEDDPEDIILISSDDRIVKAIDGVRMRLGSGYGCGGTTSSQIWTISEIRKLPKNSYNLAKALPIAIEAEKQKRINEKKSWKRWHKRCQSIGYLLFDENETDDTDINEAIQMGIENYINQF</sequence>
<keyword evidence="2" id="KW-1185">Reference proteome</keyword>
<accession>A0ABT9FCM7</accession>